<dbReference type="PANTHER" id="PTHR24223:SF456">
    <property type="entry name" value="MULTIDRUG RESISTANCE-ASSOCIATED PROTEIN LETHAL(2)03659"/>
    <property type="match status" value="1"/>
</dbReference>
<dbReference type="Gene3D" id="1.20.1560.10">
    <property type="entry name" value="ABC transporter type 1, transmembrane domain"/>
    <property type="match status" value="2"/>
</dbReference>
<feature type="transmembrane region" description="Helical" evidence="11">
    <location>
        <begin position="834"/>
        <end position="854"/>
    </location>
</feature>
<feature type="transmembrane region" description="Helical" evidence="11">
    <location>
        <begin position="226"/>
        <end position="247"/>
    </location>
</feature>
<dbReference type="CDD" id="cd03250">
    <property type="entry name" value="ABCC_MRP_domain1"/>
    <property type="match status" value="1"/>
</dbReference>
<sequence>MSLKSIEPKEIELEGEDTTSSDDGIFETDDVVKYDKSPNSVVKFFRTLFFRTSMPQLLKGRKGNLRVSDLCPIPKTLILEGYEAELKENWEKEALSKHPSLFLTIFKKEWYHFLFSYILVSIYELFSLAFPLECQYIVKWLNKENPPTYMAAVFICLAIVFQLIVCFSQEFGKKWIFVSALRIRNGLTGLIYDKALKLNASGIEEPGRLVNLMANDASVFIGNIEYAVFGLASPVMFIVLFVLIYIYMGKWVYIPLIVFVVFNIINFGFGFLSGFLYNKFVHVKDKRVSFMGEILHNIKFIKYNNWEKPMKKRIWWLRIIEEIWLILVGFVRSSFYTITIEIGAILSLSMFVTMVLSEAELQLANVITTISLFNSIRIPIRTIGMAATCISSINVSLGRIKRFLLKPELQPIQVVNKESENAIEMNDVNYIFPDGETAFACDELKIKKGELVCVLGSVGSGKSSFLLALLNELEKKKGESYLNGKITYSSQSAWLMNATVRENICFLAPYNKEKYKQAIKDACLTSDIDNLVGGDQYVIAEKGSNLSGGQRQRIALARSLYNSQDIMLLDDPLSAVDFHVGTYIFENAIKKSLGGKTRIIVTNQTYFIEKADRIIVIDDNKLAFNGSLEELKNSSLEASQFIKTLSSKKSENNEENGEVISGDSYNTKTREEGKELGRVSFKVYWEYIKAGLVFLGAACIVFLSARIVALYFYNTFLTKWGRSIRPKLGLPQGNREEFNKFCYTFIADFVGVYLTEIFIIFFCITSSHNIHKKMVKKVMNAKLGFFDITPIGRILNCFSRDFQNIDYALAMFTEPLIVNVSTIVIVAITITKASIYLVILVLVIVVIFVAFYIFTSKPVIEIQRLEGVSRSPIFVHFDQTLMGLSTIRVSNGQNEFKTKLIDKIKNNTMAFYTCKMAKLWYLQRMDWIGAFIIVITTTVICITKINKGMDPSTAGTALTNLTNIPSTITTLGLAILEIETIMQSTERIFQLNKVRNEESERVKENYEQPPDEWPSKGEVKFKDYKFRYRRGLPLVLKGINASIEDKEKIGVVGRTGSGKSTLMAGLFRIEEPAGGKILVDGIDITKVPLHILRNRMCILPQEATMFSGTVRDNLDPTKQTSDEEMKRVLKLVNSVNELDDVVLENGDNFSLGQRQIICLARALLKKSKILIMDEATANIDIQTDKTIQEMVRKNFNECTVITVAHRLQSIMDANKVFVFDKGELVENDSPSHLIDNENTIFNHLVQQSGCADELKRVAKKKTTIFGSNFNRNILNESTKSSEGNDELKPELELNLLNNSNNATPVHFEETSDRNGSERHLLSPVVVASNENDLSSPSESSSSQ</sequence>
<feature type="domain" description="ABC transmembrane type-1" evidence="13">
    <location>
        <begin position="741"/>
        <end position="980"/>
    </location>
</feature>
<evidence type="ECO:0000256" key="4">
    <source>
        <dbReference type="ARBA" id="ARBA00022692"/>
    </source>
</evidence>
<gene>
    <name evidence="14" type="ORF">CL6EHI_178050</name>
</gene>
<feature type="transmembrane region" description="Helical" evidence="11">
    <location>
        <begin position="149"/>
        <end position="167"/>
    </location>
</feature>
<feature type="transmembrane region" description="Helical" evidence="11">
    <location>
        <begin position="692"/>
        <end position="713"/>
    </location>
</feature>
<dbReference type="SUPFAM" id="SSF90123">
    <property type="entry name" value="ABC transporter transmembrane region"/>
    <property type="match status" value="2"/>
</dbReference>
<dbReference type="VEuPathDB" id="AmoebaDB:KM1_069390"/>
<dbReference type="InterPro" id="IPR017871">
    <property type="entry name" value="ABC_transporter-like_CS"/>
</dbReference>
<dbReference type="PANTHER" id="PTHR24223">
    <property type="entry name" value="ATP-BINDING CASSETTE SUB-FAMILY C"/>
    <property type="match status" value="1"/>
</dbReference>
<dbReference type="PROSITE" id="PS50893">
    <property type="entry name" value="ABC_TRANSPORTER_2"/>
    <property type="match status" value="2"/>
</dbReference>
<dbReference type="VEuPathDB" id="AmoebaDB:KM1_231670"/>
<feature type="compositionally biased region" description="Low complexity" evidence="10">
    <location>
        <begin position="1334"/>
        <end position="1343"/>
    </location>
</feature>
<evidence type="ECO:0000256" key="1">
    <source>
        <dbReference type="ARBA" id="ARBA00004141"/>
    </source>
</evidence>
<dbReference type="Pfam" id="PF00005">
    <property type="entry name" value="ABC_tran"/>
    <property type="match status" value="2"/>
</dbReference>
<evidence type="ECO:0000259" key="12">
    <source>
        <dbReference type="PROSITE" id="PS50893"/>
    </source>
</evidence>
<dbReference type="InterPro" id="IPR050173">
    <property type="entry name" value="ABC_transporter_C-like"/>
</dbReference>
<name>A0A5K1UFQ3_ENTHI</name>
<feature type="domain" description="ABC transmembrane type-1" evidence="13">
    <location>
        <begin position="118"/>
        <end position="388"/>
    </location>
</feature>
<keyword evidence="6" id="KW-0547">Nucleotide-binding</keyword>
<keyword evidence="4 11" id="KW-0812">Transmembrane</keyword>
<evidence type="ECO:0000256" key="5">
    <source>
        <dbReference type="ARBA" id="ARBA00022737"/>
    </source>
</evidence>
<dbReference type="InterPro" id="IPR003439">
    <property type="entry name" value="ABC_transporter-like_ATP-bd"/>
</dbReference>
<evidence type="ECO:0000256" key="7">
    <source>
        <dbReference type="ARBA" id="ARBA00022840"/>
    </source>
</evidence>
<comment type="similarity">
    <text evidence="2">Belongs to the ABC transporter superfamily. ABCC family. Conjugate transporter (TC 3.A.1.208) subfamily.</text>
</comment>
<dbReference type="CDD" id="cd18580">
    <property type="entry name" value="ABC_6TM_ABCC_D2"/>
    <property type="match status" value="1"/>
</dbReference>
<dbReference type="Pfam" id="PF00664">
    <property type="entry name" value="ABC_membrane"/>
    <property type="match status" value="2"/>
</dbReference>
<dbReference type="FunFam" id="3.40.50.300:FF:002696">
    <property type="entry name" value="ATP-binding cassette protein, putative"/>
    <property type="match status" value="1"/>
</dbReference>
<dbReference type="InterPro" id="IPR036640">
    <property type="entry name" value="ABC1_TM_sf"/>
</dbReference>
<feature type="transmembrane region" description="Helical" evidence="11">
    <location>
        <begin position="110"/>
        <end position="129"/>
    </location>
</feature>
<dbReference type="FunFam" id="3.40.50.300:FF:001712">
    <property type="entry name" value="ATP-binding cassette protein putative"/>
    <property type="match status" value="1"/>
</dbReference>
<keyword evidence="8 11" id="KW-1133">Transmembrane helix</keyword>
<comment type="caution">
    <text evidence="14">The sequence shown here is derived from an EMBL/GenBank/DDBJ whole genome shotgun (WGS) entry which is preliminary data.</text>
</comment>
<feature type="domain" description="ABC transporter" evidence="12">
    <location>
        <begin position="1019"/>
        <end position="1246"/>
    </location>
</feature>
<dbReference type="SMART" id="SM00382">
    <property type="entry name" value="AAA"/>
    <property type="match status" value="2"/>
</dbReference>
<protein>
    <submittedName>
        <fullName evidence="14">ATP-binding cassette protein putative</fullName>
    </submittedName>
</protein>
<feature type="region of interest" description="Disordered" evidence="10">
    <location>
        <begin position="1"/>
        <end position="20"/>
    </location>
</feature>
<dbReference type="GO" id="GO:0140359">
    <property type="term" value="F:ABC-type transporter activity"/>
    <property type="evidence" value="ECO:0007669"/>
    <property type="project" value="InterPro"/>
</dbReference>
<dbReference type="SUPFAM" id="SSF52540">
    <property type="entry name" value="P-loop containing nucleoside triphosphate hydrolases"/>
    <property type="match status" value="2"/>
</dbReference>
<accession>A0A5K1UFQ3</accession>
<dbReference type="VEuPathDB" id="AmoebaDB:EHI7A_142670"/>
<evidence type="ECO:0000256" key="9">
    <source>
        <dbReference type="ARBA" id="ARBA00023136"/>
    </source>
</evidence>
<evidence type="ECO:0000313" key="14">
    <source>
        <dbReference type="EMBL" id="GAT96539.1"/>
    </source>
</evidence>
<evidence type="ECO:0000313" key="15">
    <source>
        <dbReference type="Proteomes" id="UP000078387"/>
    </source>
</evidence>
<dbReference type="VEuPathDB" id="AmoebaDB:EHI5A_201880"/>
<feature type="compositionally biased region" description="Basic and acidic residues" evidence="10">
    <location>
        <begin position="1306"/>
        <end position="1320"/>
    </location>
</feature>
<feature type="transmembrane region" description="Helical" evidence="11">
    <location>
        <begin position="323"/>
        <end position="356"/>
    </location>
</feature>
<evidence type="ECO:0000256" key="10">
    <source>
        <dbReference type="SAM" id="MobiDB-lite"/>
    </source>
</evidence>
<dbReference type="InterPro" id="IPR044746">
    <property type="entry name" value="ABCC_6TM_D1"/>
</dbReference>
<comment type="subcellular location">
    <subcellularLocation>
        <location evidence="1">Membrane</location>
        <topology evidence="1">Multi-pass membrane protein</topology>
    </subcellularLocation>
</comment>
<feature type="transmembrane region" description="Helical" evidence="11">
    <location>
        <begin position="253"/>
        <end position="277"/>
    </location>
</feature>
<keyword evidence="5" id="KW-0677">Repeat</keyword>
<dbReference type="FunFam" id="1.20.1560.10:FF:000148">
    <property type="entry name" value="ATP-binding cassette protein putative"/>
    <property type="match status" value="1"/>
</dbReference>
<evidence type="ECO:0000256" key="6">
    <source>
        <dbReference type="ARBA" id="ARBA00022741"/>
    </source>
</evidence>
<dbReference type="EMBL" id="BDEQ01000001">
    <property type="protein sequence ID" value="GAT96539.1"/>
    <property type="molecule type" value="Genomic_DNA"/>
</dbReference>
<dbReference type="PROSITE" id="PS50929">
    <property type="entry name" value="ABC_TM1F"/>
    <property type="match status" value="2"/>
</dbReference>
<dbReference type="OMA" id="LLYALTX"/>
<organism evidence="14 15">
    <name type="scientific">Entamoeba histolytica</name>
    <dbReference type="NCBI Taxonomy" id="5759"/>
    <lineage>
        <taxon>Eukaryota</taxon>
        <taxon>Amoebozoa</taxon>
        <taxon>Evosea</taxon>
        <taxon>Archamoebae</taxon>
        <taxon>Mastigamoebida</taxon>
        <taxon>Entamoebidae</taxon>
        <taxon>Entamoeba</taxon>
    </lineage>
</organism>
<dbReference type="CDD" id="cd18579">
    <property type="entry name" value="ABC_6TM_ABCC_D1"/>
    <property type="match status" value="1"/>
</dbReference>
<proteinExistence type="inferred from homology"/>
<dbReference type="InterPro" id="IPR011527">
    <property type="entry name" value="ABC1_TM_dom"/>
</dbReference>
<dbReference type="PROSITE" id="PS00211">
    <property type="entry name" value="ABC_TRANSPORTER_1"/>
    <property type="match status" value="1"/>
</dbReference>
<dbReference type="VEuPathDB" id="AmoebaDB:KM1_255390"/>
<evidence type="ECO:0000256" key="2">
    <source>
        <dbReference type="ARBA" id="ARBA00009726"/>
    </source>
</evidence>
<evidence type="ECO:0000259" key="13">
    <source>
        <dbReference type="PROSITE" id="PS50929"/>
    </source>
</evidence>
<reference evidence="14 15" key="1">
    <citation type="submission" date="2016-05" db="EMBL/GenBank/DDBJ databases">
        <title>First whole genome sequencing of Entamoeba histolytica HM1:IMSS-clone-6.</title>
        <authorList>
            <person name="Mukherjee Avik.K."/>
            <person name="Izumyama S."/>
            <person name="Nakada-Tsukui K."/>
            <person name="Nozaki T."/>
        </authorList>
    </citation>
    <scope>NUCLEOTIDE SEQUENCE [LARGE SCALE GENOMIC DNA]</scope>
    <source>
        <strain evidence="14 15">HM1:IMSS clone 6</strain>
    </source>
</reference>
<keyword evidence="7 14" id="KW-0067">ATP-binding</keyword>
<keyword evidence="9 11" id="KW-0472">Membrane</keyword>
<feature type="domain" description="ABC transporter" evidence="12">
    <location>
        <begin position="423"/>
        <end position="644"/>
    </location>
</feature>
<dbReference type="GO" id="GO:0016020">
    <property type="term" value="C:membrane"/>
    <property type="evidence" value="ECO:0007669"/>
    <property type="project" value="UniProtKB-SubCell"/>
</dbReference>
<dbReference type="GO" id="GO:0005524">
    <property type="term" value="F:ATP binding"/>
    <property type="evidence" value="ECO:0007669"/>
    <property type="project" value="UniProtKB-KW"/>
</dbReference>
<feature type="transmembrane region" description="Helical" evidence="11">
    <location>
        <begin position="807"/>
        <end position="828"/>
    </location>
</feature>
<feature type="transmembrane region" description="Helical" evidence="11">
    <location>
        <begin position="925"/>
        <end position="945"/>
    </location>
</feature>
<feature type="compositionally biased region" description="Basic and acidic residues" evidence="10">
    <location>
        <begin position="1"/>
        <end position="12"/>
    </location>
</feature>
<dbReference type="Proteomes" id="UP000078387">
    <property type="component" value="Unassembled WGS sequence"/>
</dbReference>
<feature type="region of interest" description="Disordered" evidence="10">
    <location>
        <begin position="1297"/>
        <end position="1343"/>
    </location>
</feature>
<evidence type="ECO:0000256" key="8">
    <source>
        <dbReference type="ARBA" id="ARBA00022989"/>
    </source>
</evidence>
<dbReference type="InterPro" id="IPR044726">
    <property type="entry name" value="ABCC_6TM_D2"/>
</dbReference>
<dbReference type="VEuPathDB" id="AmoebaDB:EHI5A_098290"/>
<evidence type="ECO:0000256" key="11">
    <source>
        <dbReference type="SAM" id="Phobius"/>
    </source>
</evidence>
<dbReference type="VEuPathDB" id="AmoebaDB:EHI_178050"/>
<dbReference type="VEuPathDB" id="AmoebaDB:EHI8A_160030"/>
<dbReference type="InterPro" id="IPR027417">
    <property type="entry name" value="P-loop_NTPase"/>
</dbReference>
<evidence type="ECO:0000256" key="3">
    <source>
        <dbReference type="ARBA" id="ARBA00022448"/>
    </source>
</evidence>
<dbReference type="VEuPathDB" id="AmoebaDB:KM1_326080"/>
<dbReference type="FunFam" id="1.20.1560.10:FF:000149">
    <property type="entry name" value="ATP-binding cassette protein, putative"/>
    <property type="match status" value="1"/>
</dbReference>
<feature type="transmembrane region" description="Helical" evidence="11">
    <location>
        <begin position="743"/>
        <end position="764"/>
    </location>
</feature>
<keyword evidence="3" id="KW-0813">Transport</keyword>
<dbReference type="CDD" id="cd03244">
    <property type="entry name" value="ABCC_MRP_domain2"/>
    <property type="match status" value="1"/>
</dbReference>
<dbReference type="Gene3D" id="3.40.50.300">
    <property type="entry name" value="P-loop containing nucleotide triphosphate hydrolases"/>
    <property type="match status" value="2"/>
</dbReference>
<dbReference type="VEuPathDB" id="AmoebaDB:EHI8A_037850"/>
<dbReference type="VEuPathDB" id="AmoebaDB:EHI7A_038990"/>
<dbReference type="GO" id="GO:0016887">
    <property type="term" value="F:ATP hydrolysis activity"/>
    <property type="evidence" value="ECO:0007669"/>
    <property type="project" value="InterPro"/>
</dbReference>
<dbReference type="InterPro" id="IPR003593">
    <property type="entry name" value="AAA+_ATPase"/>
</dbReference>